<dbReference type="InterPro" id="IPR016160">
    <property type="entry name" value="Ald_DH_CS_CYS"/>
</dbReference>
<dbReference type="SUPFAM" id="SSF53720">
    <property type="entry name" value="ALDH-like"/>
    <property type="match status" value="1"/>
</dbReference>
<evidence type="ECO:0000259" key="5">
    <source>
        <dbReference type="Pfam" id="PF00171"/>
    </source>
</evidence>
<dbReference type="RefSeq" id="WP_048389123.1">
    <property type="nucleotide sequence ID" value="NZ_CP011494.1"/>
</dbReference>
<comment type="catalytic activity">
    <reaction evidence="4">
        <text>an aldehyde + NAD(+) + H2O = a carboxylate + NADH + 2 H(+)</text>
        <dbReference type="Rhea" id="RHEA:16185"/>
        <dbReference type="ChEBI" id="CHEBI:15377"/>
        <dbReference type="ChEBI" id="CHEBI:15378"/>
        <dbReference type="ChEBI" id="CHEBI:17478"/>
        <dbReference type="ChEBI" id="CHEBI:29067"/>
        <dbReference type="ChEBI" id="CHEBI:57540"/>
        <dbReference type="ChEBI" id="CHEBI:57945"/>
        <dbReference type="EC" id="1.2.1.3"/>
    </reaction>
</comment>
<dbReference type="EMBL" id="CP011494">
    <property type="protein sequence ID" value="AKO54388.1"/>
    <property type="molecule type" value="Genomic_DNA"/>
</dbReference>
<dbReference type="Gene3D" id="3.40.309.10">
    <property type="entry name" value="Aldehyde Dehydrogenase, Chain A, domain 2"/>
    <property type="match status" value="1"/>
</dbReference>
<dbReference type="InterPro" id="IPR015590">
    <property type="entry name" value="Aldehyde_DH_dom"/>
</dbReference>
<dbReference type="Proteomes" id="UP000036406">
    <property type="component" value="Chromosome"/>
</dbReference>
<dbReference type="PATRIC" id="fig|330734.3.peg.3052"/>
<evidence type="ECO:0000256" key="1">
    <source>
        <dbReference type="ARBA" id="ARBA00009986"/>
    </source>
</evidence>
<organism evidence="6 7">
    <name type="scientific">Marinobacter psychrophilus</name>
    <dbReference type="NCBI Taxonomy" id="330734"/>
    <lineage>
        <taxon>Bacteria</taxon>
        <taxon>Pseudomonadati</taxon>
        <taxon>Pseudomonadota</taxon>
        <taxon>Gammaproteobacteria</taxon>
        <taxon>Pseudomonadales</taxon>
        <taxon>Marinobacteraceae</taxon>
        <taxon>Marinobacter</taxon>
    </lineage>
</organism>
<dbReference type="CDD" id="cd07138">
    <property type="entry name" value="ALDH_CddD_SSP0762"/>
    <property type="match status" value="1"/>
</dbReference>
<evidence type="ECO:0000256" key="3">
    <source>
        <dbReference type="ARBA" id="ARBA00024226"/>
    </source>
</evidence>
<sequence>MMDTTKFYINGKWVTPEGTQTIDVINPSDETGFAKITLGSEADTNMAVSAAKGAFPAWSMSTREQRIDLLERLLETYSARAEEMAQTISKEMGAPINLARTAQVGAGATHLKNTIRALKTFNFEHALGDHAPENRIMHEPVGVCALITPWNWPMNQIMLKVPAAIAAGCTVVLKPSEISPLSAMLLAEMIDSTGFPDGVFNLVNGDGEGVGSQLSKHPDIDLVSFTGSTRAGKAITIAAADTVKRVGLELGGKGANIIFADADEKAITRGVRHCFANSGQSCNAPTRMLVEKSLYKQAVETAALIASQTDVGPADVDGRQIGPVVSEQQFQKIQALIKKGIAEGATLVSGGEGRPEGLNKGYFVRPTVFADVTREMTIWSEEIFGPVLAITAFETEEEAVKMANDTHYGLTNYIQTSDKEKAHRLARQLRSGMIEINGKSGSSGFPFGGMKQSGNGSREGGVWGLEEFLEVKSVTDW</sequence>
<evidence type="ECO:0000256" key="2">
    <source>
        <dbReference type="ARBA" id="ARBA00023002"/>
    </source>
</evidence>
<dbReference type="AlphaFoldDB" id="A0A0H4I9D9"/>
<dbReference type="PANTHER" id="PTHR42804:SF1">
    <property type="entry name" value="ALDEHYDE DEHYDROGENASE-RELATED"/>
    <property type="match status" value="1"/>
</dbReference>
<feature type="domain" description="Aldehyde dehydrogenase" evidence="5">
    <location>
        <begin position="13"/>
        <end position="474"/>
    </location>
</feature>
<dbReference type="EC" id="1.2.1.3" evidence="3"/>
<dbReference type="FunFam" id="3.40.605.10:FF:000007">
    <property type="entry name" value="NAD/NADP-dependent betaine aldehyde dehydrogenase"/>
    <property type="match status" value="1"/>
</dbReference>
<dbReference type="FunFam" id="3.40.309.10:FF:000012">
    <property type="entry name" value="Betaine aldehyde dehydrogenase"/>
    <property type="match status" value="1"/>
</dbReference>
<dbReference type="Gene3D" id="3.40.605.10">
    <property type="entry name" value="Aldehyde Dehydrogenase, Chain A, domain 1"/>
    <property type="match status" value="1"/>
</dbReference>
<evidence type="ECO:0000313" key="6">
    <source>
        <dbReference type="EMBL" id="AKO54388.1"/>
    </source>
</evidence>
<dbReference type="InterPro" id="IPR016162">
    <property type="entry name" value="Ald_DH_N"/>
</dbReference>
<accession>A0A0H4I9D9</accession>
<gene>
    <name evidence="6" type="ORF">ABA45_14505</name>
</gene>
<evidence type="ECO:0000313" key="7">
    <source>
        <dbReference type="Proteomes" id="UP000036406"/>
    </source>
</evidence>
<keyword evidence="7" id="KW-1185">Reference proteome</keyword>
<keyword evidence="2" id="KW-0560">Oxidoreductase</keyword>
<proteinExistence type="inferred from homology"/>
<dbReference type="GO" id="GO:0004029">
    <property type="term" value="F:aldehyde dehydrogenase (NAD+) activity"/>
    <property type="evidence" value="ECO:0007669"/>
    <property type="project" value="UniProtKB-EC"/>
</dbReference>
<evidence type="ECO:0000256" key="4">
    <source>
        <dbReference type="ARBA" id="ARBA00049194"/>
    </source>
</evidence>
<comment type="similarity">
    <text evidence="1">Belongs to the aldehyde dehydrogenase family.</text>
</comment>
<dbReference type="PANTHER" id="PTHR42804">
    <property type="entry name" value="ALDEHYDE DEHYDROGENASE"/>
    <property type="match status" value="1"/>
</dbReference>
<dbReference type="Pfam" id="PF00171">
    <property type="entry name" value="Aldedh"/>
    <property type="match status" value="1"/>
</dbReference>
<dbReference type="InterPro" id="IPR016163">
    <property type="entry name" value="Ald_DH_C"/>
</dbReference>
<dbReference type="PROSITE" id="PS00070">
    <property type="entry name" value="ALDEHYDE_DEHYDR_CYS"/>
    <property type="match status" value="1"/>
</dbReference>
<protein>
    <recommendedName>
        <fullName evidence="3">aldehyde dehydrogenase (NAD(+))</fullName>
        <ecNumber evidence="3">1.2.1.3</ecNumber>
    </recommendedName>
</protein>
<name>A0A0H4I9D9_9GAMM</name>
<dbReference type="STRING" id="330734.ABA45_14505"/>
<dbReference type="InterPro" id="IPR016161">
    <property type="entry name" value="Ald_DH/histidinol_DH"/>
</dbReference>
<reference evidence="6 7" key="1">
    <citation type="submission" date="2015-05" db="EMBL/GenBank/DDBJ databases">
        <title>Complete genome of Marinobacter psychrophilus strain 20041T isolated from sea-ice of the Canadian Basin.</title>
        <authorList>
            <person name="Song L."/>
            <person name="Ren L."/>
            <person name="Yu Y."/>
            <person name="Wang X."/>
        </authorList>
    </citation>
    <scope>NUCLEOTIDE SEQUENCE [LARGE SCALE GENOMIC DNA]</scope>
    <source>
        <strain evidence="6 7">20041</strain>
    </source>
</reference>
<dbReference type="KEGG" id="mpq:ABA45_14505"/>